<evidence type="ECO:0000259" key="8">
    <source>
        <dbReference type="Pfam" id="PF20684"/>
    </source>
</evidence>
<keyword evidence="10" id="KW-1185">Reference proteome</keyword>
<evidence type="ECO:0000313" key="9">
    <source>
        <dbReference type="EMBL" id="KAF4307019.1"/>
    </source>
</evidence>
<feature type="transmembrane region" description="Helical" evidence="7">
    <location>
        <begin position="80"/>
        <end position="100"/>
    </location>
</feature>
<comment type="subcellular location">
    <subcellularLocation>
        <location evidence="1">Membrane</location>
        <topology evidence="1">Multi-pass membrane protein</topology>
    </subcellularLocation>
</comment>
<dbReference type="Proteomes" id="UP000572817">
    <property type="component" value="Unassembled WGS sequence"/>
</dbReference>
<feature type="compositionally biased region" description="Low complexity" evidence="6">
    <location>
        <begin position="283"/>
        <end position="297"/>
    </location>
</feature>
<comment type="caution">
    <text evidence="9">The sequence shown here is derived from an EMBL/GenBank/DDBJ whole genome shotgun (WGS) entry which is preliminary data.</text>
</comment>
<gene>
    <name evidence="9" type="ORF">GTA08_BOTSDO05516</name>
</gene>
<reference evidence="9" key="1">
    <citation type="submission" date="2020-04" db="EMBL/GenBank/DDBJ databases">
        <title>Genome Assembly and Annotation of Botryosphaeria dothidea sdau 11-99, a Latent Pathogen of Apple Fruit Ring Rot in China.</title>
        <authorList>
            <person name="Yu C."/>
            <person name="Diao Y."/>
            <person name="Lu Q."/>
            <person name="Zhao J."/>
            <person name="Cui S."/>
            <person name="Peng C."/>
            <person name="He B."/>
            <person name="Liu H."/>
        </authorList>
    </citation>
    <scope>NUCLEOTIDE SEQUENCE [LARGE SCALE GENOMIC DNA]</scope>
    <source>
        <strain evidence="9">Sdau11-99</strain>
    </source>
</reference>
<keyword evidence="3 7" id="KW-1133">Transmembrane helix</keyword>
<dbReference type="GO" id="GO:0016020">
    <property type="term" value="C:membrane"/>
    <property type="evidence" value="ECO:0007669"/>
    <property type="project" value="UniProtKB-SubCell"/>
</dbReference>
<dbReference type="OrthoDB" id="3934555at2759"/>
<feature type="region of interest" description="Disordered" evidence="6">
    <location>
        <begin position="278"/>
        <end position="315"/>
    </location>
</feature>
<sequence length="407" mass="44741">MKYTPAAQRVVTAAHILTVFSLFFLILKLFTRYRIVRSLGWDDGLVTLSFAVSVPLTVALHLEAKHGMGYKIADIPIPDLLLQFQWLWASTWIYVLSLGLSKLSILAQYLRIFIARRTVQAIWVCIVFVSAYTVQSIIVGILSCNPPEKYWNSAVSGTCINYMLYYYVAASLNIVTDLAIILLPVPALCTLNVSRTKKIGVMLIFSIGGFGCIVSIIRLWALYRLDRAIRGGDPSKGNTLPALWSAVEIHVCIICACLPSLSPVLTLVLRTIGLHVSTRRGSGKSPSPMPSLSGSSGNRRWPGQHQRRKGAYPGRRLSGGIFSTWGTGRAGSETGLRGVGDEEKGLELKEGVGVRTTTTREREMRVESRARLRDGEEDGGELRVVRTGSTPSEGGRSDEIPITYIGR</sequence>
<dbReference type="InterPro" id="IPR052337">
    <property type="entry name" value="SAT4-like"/>
</dbReference>
<keyword evidence="4 7" id="KW-0472">Membrane</keyword>
<dbReference type="Pfam" id="PF20684">
    <property type="entry name" value="Fung_rhodopsin"/>
    <property type="match status" value="1"/>
</dbReference>
<evidence type="ECO:0000256" key="1">
    <source>
        <dbReference type="ARBA" id="ARBA00004141"/>
    </source>
</evidence>
<feature type="domain" description="Rhodopsin" evidence="8">
    <location>
        <begin position="27"/>
        <end position="265"/>
    </location>
</feature>
<dbReference type="InterPro" id="IPR049326">
    <property type="entry name" value="Rhodopsin_dom_fungi"/>
</dbReference>
<evidence type="ECO:0000256" key="6">
    <source>
        <dbReference type="SAM" id="MobiDB-lite"/>
    </source>
</evidence>
<accession>A0A8H4ITV9</accession>
<feature type="transmembrane region" description="Helical" evidence="7">
    <location>
        <begin position="39"/>
        <end position="60"/>
    </location>
</feature>
<feature type="transmembrane region" description="Helical" evidence="7">
    <location>
        <begin position="201"/>
        <end position="223"/>
    </location>
</feature>
<proteinExistence type="inferred from homology"/>
<protein>
    <submittedName>
        <fullName evidence="9">Pth11-like integral membrane protein</fullName>
    </submittedName>
</protein>
<evidence type="ECO:0000256" key="4">
    <source>
        <dbReference type="ARBA" id="ARBA00023136"/>
    </source>
</evidence>
<evidence type="ECO:0000256" key="7">
    <source>
        <dbReference type="SAM" id="Phobius"/>
    </source>
</evidence>
<evidence type="ECO:0000256" key="5">
    <source>
        <dbReference type="ARBA" id="ARBA00038359"/>
    </source>
</evidence>
<comment type="similarity">
    <text evidence="5">Belongs to the SAT4 family.</text>
</comment>
<dbReference type="AlphaFoldDB" id="A0A8H4ITV9"/>
<feature type="compositionally biased region" description="Basic and acidic residues" evidence="6">
    <location>
        <begin position="354"/>
        <end position="384"/>
    </location>
</feature>
<feature type="transmembrane region" description="Helical" evidence="7">
    <location>
        <begin position="121"/>
        <end position="143"/>
    </location>
</feature>
<feature type="region of interest" description="Disordered" evidence="6">
    <location>
        <begin position="354"/>
        <end position="407"/>
    </location>
</feature>
<dbReference type="EMBL" id="WWBZ02000033">
    <property type="protein sequence ID" value="KAF4307019.1"/>
    <property type="molecule type" value="Genomic_DNA"/>
</dbReference>
<evidence type="ECO:0000256" key="3">
    <source>
        <dbReference type="ARBA" id="ARBA00022989"/>
    </source>
</evidence>
<keyword evidence="2 7" id="KW-0812">Transmembrane</keyword>
<feature type="transmembrane region" description="Helical" evidence="7">
    <location>
        <begin position="243"/>
        <end position="269"/>
    </location>
</feature>
<name>A0A8H4ITV9_9PEZI</name>
<dbReference type="PANTHER" id="PTHR33048:SF47">
    <property type="entry name" value="INTEGRAL MEMBRANE PROTEIN-RELATED"/>
    <property type="match status" value="1"/>
</dbReference>
<feature type="transmembrane region" description="Helical" evidence="7">
    <location>
        <begin position="6"/>
        <end position="27"/>
    </location>
</feature>
<evidence type="ECO:0000313" key="10">
    <source>
        <dbReference type="Proteomes" id="UP000572817"/>
    </source>
</evidence>
<dbReference type="PANTHER" id="PTHR33048">
    <property type="entry name" value="PTH11-LIKE INTEGRAL MEMBRANE PROTEIN (AFU_ORTHOLOGUE AFUA_5G11245)"/>
    <property type="match status" value="1"/>
</dbReference>
<feature type="transmembrane region" description="Helical" evidence="7">
    <location>
        <begin position="163"/>
        <end position="189"/>
    </location>
</feature>
<organism evidence="9 10">
    <name type="scientific">Botryosphaeria dothidea</name>
    <dbReference type="NCBI Taxonomy" id="55169"/>
    <lineage>
        <taxon>Eukaryota</taxon>
        <taxon>Fungi</taxon>
        <taxon>Dikarya</taxon>
        <taxon>Ascomycota</taxon>
        <taxon>Pezizomycotina</taxon>
        <taxon>Dothideomycetes</taxon>
        <taxon>Dothideomycetes incertae sedis</taxon>
        <taxon>Botryosphaeriales</taxon>
        <taxon>Botryosphaeriaceae</taxon>
        <taxon>Botryosphaeria</taxon>
    </lineage>
</organism>
<evidence type="ECO:0000256" key="2">
    <source>
        <dbReference type="ARBA" id="ARBA00022692"/>
    </source>
</evidence>